<dbReference type="CDD" id="cd11615">
    <property type="entry name" value="SAF_NeuB_like"/>
    <property type="match status" value="1"/>
</dbReference>
<accession>A0A4Q1C3P3</accession>
<dbReference type="SMART" id="SM00858">
    <property type="entry name" value="SAF"/>
    <property type="match status" value="1"/>
</dbReference>
<keyword evidence="5" id="KW-1185">Reference proteome</keyword>
<dbReference type="Pfam" id="PF21360">
    <property type="entry name" value="PylC-like_N"/>
    <property type="match status" value="1"/>
</dbReference>
<dbReference type="PANTHER" id="PTHR42966">
    <property type="entry name" value="N-ACETYLNEURAMINATE SYNTHASE"/>
    <property type="match status" value="1"/>
</dbReference>
<name>A0A4Q1C3P3_9BACT</name>
<dbReference type="InterPro" id="IPR013132">
    <property type="entry name" value="PseI/NeuA/B-like_N"/>
</dbReference>
<feature type="domain" description="ATP-grasp" evidence="3">
    <location>
        <begin position="116"/>
        <end position="288"/>
    </location>
</feature>
<dbReference type="InterPro" id="IPR013785">
    <property type="entry name" value="Aldolase_TIM"/>
</dbReference>
<evidence type="ECO:0000259" key="3">
    <source>
        <dbReference type="PROSITE" id="PS50975"/>
    </source>
</evidence>
<dbReference type="SUPFAM" id="SSF51269">
    <property type="entry name" value="AFP III-like domain"/>
    <property type="match status" value="1"/>
</dbReference>
<dbReference type="EMBL" id="SDHX01000002">
    <property type="protein sequence ID" value="RXK53018.1"/>
    <property type="molecule type" value="Genomic_DNA"/>
</dbReference>
<evidence type="ECO:0000256" key="1">
    <source>
        <dbReference type="PROSITE-ProRule" id="PRU00409"/>
    </source>
</evidence>
<dbReference type="InterPro" id="IPR057736">
    <property type="entry name" value="SAF_PseI/NeuA/NeuB"/>
</dbReference>
<dbReference type="GO" id="GO:0016051">
    <property type="term" value="P:carbohydrate biosynthetic process"/>
    <property type="evidence" value="ECO:0007669"/>
    <property type="project" value="InterPro"/>
</dbReference>
<dbReference type="SUPFAM" id="SSF56059">
    <property type="entry name" value="Glutathione synthetase ATP-binding domain-like"/>
    <property type="match status" value="1"/>
</dbReference>
<dbReference type="SUPFAM" id="SSF51569">
    <property type="entry name" value="Aldolase"/>
    <property type="match status" value="1"/>
</dbReference>
<dbReference type="Gene3D" id="3.20.20.70">
    <property type="entry name" value="Aldolase class I"/>
    <property type="match status" value="1"/>
</dbReference>
<organism evidence="4 5">
    <name type="scientific">Oleiharenicola lentus</name>
    <dbReference type="NCBI Taxonomy" id="2508720"/>
    <lineage>
        <taxon>Bacteria</taxon>
        <taxon>Pseudomonadati</taxon>
        <taxon>Verrucomicrobiota</taxon>
        <taxon>Opitutia</taxon>
        <taxon>Opitutales</taxon>
        <taxon>Opitutaceae</taxon>
        <taxon>Oleiharenicola</taxon>
    </lineage>
</organism>
<dbReference type="Pfam" id="PF08666">
    <property type="entry name" value="SAF"/>
    <property type="match status" value="1"/>
</dbReference>
<dbReference type="InterPro" id="IPR011761">
    <property type="entry name" value="ATP-grasp"/>
</dbReference>
<evidence type="ECO:0000259" key="2">
    <source>
        <dbReference type="PROSITE" id="PS50844"/>
    </source>
</evidence>
<dbReference type="InterPro" id="IPR048764">
    <property type="entry name" value="PylC_N"/>
</dbReference>
<dbReference type="InterPro" id="IPR013974">
    <property type="entry name" value="SAF"/>
</dbReference>
<dbReference type="GO" id="GO:0047444">
    <property type="term" value="F:N-acylneuraminate-9-phosphate synthase activity"/>
    <property type="evidence" value="ECO:0007669"/>
    <property type="project" value="TreeGrafter"/>
</dbReference>
<dbReference type="InterPro" id="IPR051690">
    <property type="entry name" value="PseI-like"/>
</dbReference>
<keyword evidence="1" id="KW-0067">ATP-binding</keyword>
<dbReference type="Gene3D" id="3.30.1490.20">
    <property type="entry name" value="ATP-grasp fold, A domain"/>
    <property type="match status" value="1"/>
</dbReference>
<dbReference type="Pfam" id="PF15632">
    <property type="entry name" value="ATPgrasp_Ter"/>
    <property type="match status" value="1"/>
</dbReference>
<dbReference type="Gene3D" id="3.30.470.20">
    <property type="entry name" value="ATP-grasp fold, B domain"/>
    <property type="match status" value="1"/>
</dbReference>
<reference evidence="4 5" key="1">
    <citation type="submission" date="2019-01" db="EMBL/GenBank/DDBJ databases">
        <title>Lacunisphaera sp. strain TWA-58.</title>
        <authorList>
            <person name="Chen W.-M."/>
        </authorList>
    </citation>
    <scope>NUCLEOTIDE SEQUENCE [LARGE SCALE GENOMIC DNA]</scope>
    <source>
        <strain evidence="4 5">TWA-58</strain>
    </source>
</reference>
<dbReference type="InterPro" id="IPR013815">
    <property type="entry name" value="ATP_grasp_subdomain_1"/>
</dbReference>
<dbReference type="Proteomes" id="UP000290218">
    <property type="component" value="Unassembled WGS sequence"/>
</dbReference>
<dbReference type="RefSeq" id="WP_129048608.1">
    <property type="nucleotide sequence ID" value="NZ_SDHX01000002.1"/>
</dbReference>
<evidence type="ECO:0000313" key="5">
    <source>
        <dbReference type="Proteomes" id="UP000290218"/>
    </source>
</evidence>
<dbReference type="OrthoDB" id="9803907at2"/>
<dbReference type="InterPro" id="IPR006190">
    <property type="entry name" value="SAF_AFP_Neu5Ac"/>
</dbReference>
<dbReference type="GO" id="GO:0046872">
    <property type="term" value="F:metal ion binding"/>
    <property type="evidence" value="ECO:0007669"/>
    <property type="project" value="InterPro"/>
</dbReference>
<sequence length="681" mass="74087">MKPRRILITGGGGAGNEALWRLLHTRYELHFADAQAGVIDPAIPADRCVVIPSAGSPDFVSCLARICRERRIDLIVPCVDEELPLLAAARQQGTLPEVLLGSGEFVATMLDKLAFARALQAHGLAVPRTGLADEAADWRFPLILKPRSGRGSRGVMRLEQPAQIPAYLILQGTEPTQVVAQECIAGQEYTVFVLADRHAQLRAVVPVRVDSKRGITIRAATEANPAITAYAARFQAAFRPTGPYNIQCMVTAAGEVLPFEVNPRVSTTFCLAIAAGVDPFALYADETVTTAMAAFAPGLRLIRHWHNEFQPSAPMPTLSTHESTALSVRGQPKIGPALRPYIMAEVGTNHNRDLATARTMLREIAAAGCDCAKFQIYEPEEIVSAGVRASAYGLDKLYGDISAREMFGRHLQTPKEWFPELRDYCHELGMDFSATIHGPHGLRWAEQVGLDVVKIASMDHNNLPFLRSLVNRLPAPILVSFGMAQLPDIDATVKTLASHGPGAAFFHCCAVYPPKPEELRLGNLPFLAKRHGAIFGFSDHAMGVEAALAARAAGAVLFEKHITLDRRQSGPDHPFAMQPEEFAEYIATLRATPLGRPKVPAEFVPPTARELRNRSEYLKSIIIRRDLPAGHRLTADDVYLARPASGIPPGELDHVLGRVLTRAVAAEEILQWDRLAAAAAA</sequence>
<dbReference type="Gene3D" id="3.40.50.20">
    <property type="match status" value="1"/>
</dbReference>
<comment type="caution">
    <text evidence="4">The sequence shown here is derived from an EMBL/GenBank/DDBJ whole genome shotgun (WGS) entry which is preliminary data.</text>
</comment>
<evidence type="ECO:0000313" key="4">
    <source>
        <dbReference type="EMBL" id="RXK53018.1"/>
    </source>
</evidence>
<dbReference type="Gene3D" id="3.90.1210.10">
    <property type="entry name" value="Antifreeze-like/N-acetylneuraminic acid synthase C-terminal domain"/>
    <property type="match status" value="1"/>
</dbReference>
<keyword evidence="1" id="KW-0547">Nucleotide-binding</keyword>
<dbReference type="GO" id="GO:0005524">
    <property type="term" value="F:ATP binding"/>
    <property type="evidence" value="ECO:0007669"/>
    <property type="project" value="UniProtKB-UniRule"/>
</dbReference>
<dbReference type="PANTHER" id="PTHR42966:SF1">
    <property type="entry name" value="SIALIC ACID SYNTHASE"/>
    <property type="match status" value="1"/>
</dbReference>
<dbReference type="AlphaFoldDB" id="A0A4Q1C3P3"/>
<feature type="domain" description="AFP-like" evidence="2">
    <location>
        <begin position="620"/>
        <end position="678"/>
    </location>
</feature>
<gene>
    <name evidence="4" type="ORF">ESB00_15000</name>
</gene>
<dbReference type="Pfam" id="PF03102">
    <property type="entry name" value="NeuB"/>
    <property type="match status" value="1"/>
</dbReference>
<proteinExistence type="predicted"/>
<protein>
    <submittedName>
        <fullName evidence="4">ATP-grasp domain-containing protein</fullName>
    </submittedName>
</protein>
<dbReference type="PROSITE" id="PS50844">
    <property type="entry name" value="AFP_LIKE"/>
    <property type="match status" value="1"/>
</dbReference>
<dbReference type="PROSITE" id="PS50975">
    <property type="entry name" value="ATP_GRASP"/>
    <property type="match status" value="1"/>
</dbReference>
<dbReference type="InterPro" id="IPR036732">
    <property type="entry name" value="AFP_Neu5c_C_sf"/>
</dbReference>